<evidence type="ECO:0000313" key="7">
    <source>
        <dbReference type="Proteomes" id="UP000823561"/>
    </source>
</evidence>
<comment type="function">
    <text evidence="1">May be involved in MAP kinase activation, epithelial sodium channel (ENaC) down-regulation and cell cycling.</text>
</comment>
<dbReference type="InterPro" id="IPR020282">
    <property type="entry name" value="Avpi1/C8orf4_dom"/>
</dbReference>
<evidence type="ECO:0000256" key="4">
    <source>
        <dbReference type="SAM" id="MobiDB-lite"/>
    </source>
</evidence>
<accession>A0AAV6FUB2</accession>
<gene>
    <name evidence="6" type="ORF">AALO_G00229920</name>
</gene>
<evidence type="ECO:0000256" key="2">
    <source>
        <dbReference type="ARBA" id="ARBA00020697"/>
    </source>
</evidence>
<keyword evidence="3" id="KW-0131">Cell cycle</keyword>
<sequence length="199" mass="21931">MNSHIRRGQERATPQRGPDCSFDTGGRTMDFSPRLLAEHHARTHQHSRLRPRAAADLHLQRPLTSTAAPAIRSTQARAGRPLTSPTTSPQPCLEVAPARSGLRSQTFPFLCLCDGGRSPNPGYGCRALQGDDEAEQRAQVVWGRGDPAELTQALMGLRARGWRNRSSRHTLGPRWLRAFGHLRISENSTSGDNNKDKEG</sequence>
<name>A0AAV6FUB2_9TELE</name>
<dbReference type="AlphaFoldDB" id="A0AAV6FUB2"/>
<dbReference type="EMBL" id="JADWDJ010000018">
    <property type="protein sequence ID" value="KAG5266340.1"/>
    <property type="molecule type" value="Genomic_DNA"/>
</dbReference>
<evidence type="ECO:0000259" key="5">
    <source>
        <dbReference type="Pfam" id="PF15063"/>
    </source>
</evidence>
<feature type="region of interest" description="Disordered" evidence="4">
    <location>
        <begin position="62"/>
        <end position="91"/>
    </location>
</feature>
<evidence type="ECO:0000256" key="3">
    <source>
        <dbReference type="ARBA" id="ARBA00023306"/>
    </source>
</evidence>
<reference evidence="6" key="1">
    <citation type="submission" date="2020-10" db="EMBL/GenBank/DDBJ databases">
        <title>Chromosome-scale genome assembly of the Allis shad, Alosa alosa.</title>
        <authorList>
            <person name="Margot Z."/>
            <person name="Christophe K."/>
            <person name="Cabau C."/>
            <person name="Louis A."/>
            <person name="Berthelot C."/>
            <person name="Parey E."/>
            <person name="Roest Crollius H."/>
            <person name="Montfort J."/>
            <person name="Robinson-Rechavi M."/>
            <person name="Bucao C."/>
            <person name="Bouchez O."/>
            <person name="Gislard M."/>
            <person name="Lluch J."/>
            <person name="Milhes M."/>
            <person name="Lampietro C."/>
            <person name="Lopez Roques C."/>
            <person name="Donnadieu C."/>
            <person name="Braasch I."/>
            <person name="Desvignes T."/>
            <person name="Postlethwait J."/>
            <person name="Bobe J."/>
            <person name="Guiguen Y."/>
        </authorList>
    </citation>
    <scope>NUCLEOTIDE SEQUENCE</scope>
    <source>
        <strain evidence="6">M-15738</strain>
        <tissue evidence="6">Blood</tissue>
    </source>
</reference>
<evidence type="ECO:0000256" key="1">
    <source>
        <dbReference type="ARBA" id="ARBA00002403"/>
    </source>
</evidence>
<protein>
    <recommendedName>
        <fullName evidence="2">Arginine vasopressin-induced protein 1</fullName>
    </recommendedName>
</protein>
<dbReference type="InterPro" id="IPR039579">
    <property type="entry name" value="AVPI1"/>
</dbReference>
<dbReference type="Proteomes" id="UP000823561">
    <property type="component" value="Chromosome 18"/>
</dbReference>
<dbReference type="PANTHER" id="PTHR14350">
    <property type="entry name" value="ARGININE VASOPRESSIN-INDUCED PROTEIN 1"/>
    <property type="match status" value="1"/>
</dbReference>
<feature type="region of interest" description="Disordered" evidence="4">
    <location>
        <begin position="1"/>
        <end position="28"/>
    </location>
</feature>
<comment type="caution">
    <text evidence="6">The sequence shown here is derived from an EMBL/GenBank/DDBJ whole genome shotgun (WGS) entry which is preliminary data.</text>
</comment>
<dbReference type="Pfam" id="PF15063">
    <property type="entry name" value="TC1"/>
    <property type="match status" value="1"/>
</dbReference>
<feature type="domain" description="Arginine vasopressin-induced protein 1/transcriptional and immune response regulator" evidence="5">
    <location>
        <begin position="130"/>
        <end position="158"/>
    </location>
</feature>
<feature type="compositionally biased region" description="Polar residues" evidence="4">
    <location>
        <begin position="62"/>
        <end position="76"/>
    </location>
</feature>
<organism evidence="6 7">
    <name type="scientific">Alosa alosa</name>
    <name type="common">allis shad</name>
    <dbReference type="NCBI Taxonomy" id="278164"/>
    <lineage>
        <taxon>Eukaryota</taxon>
        <taxon>Metazoa</taxon>
        <taxon>Chordata</taxon>
        <taxon>Craniata</taxon>
        <taxon>Vertebrata</taxon>
        <taxon>Euteleostomi</taxon>
        <taxon>Actinopterygii</taxon>
        <taxon>Neopterygii</taxon>
        <taxon>Teleostei</taxon>
        <taxon>Clupei</taxon>
        <taxon>Clupeiformes</taxon>
        <taxon>Clupeoidei</taxon>
        <taxon>Clupeidae</taxon>
        <taxon>Alosa</taxon>
    </lineage>
</organism>
<proteinExistence type="predicted"/>
<evidence type="ECO:0000313" key="6">
    <source>
        <dbReference type="EMBL" id="KAG5266340.1"/>
    </source>
</evidence>
<keyword evidence="7" id="KW-1185">Reference proteome</keyword>